<sequence>MSQTIRAGVTKLLSGDVLSALIGLITFAMIASYLGAEKFGTLVLLETYVLVLTNFLKPQTWQLLVTYGNTGTKDKNDFSSLITLGIIFDLVFILCSFLVGYLCMEYYFSYMAISENMKLVGMIILLQLLFNFDGVAIGLLRLTEQHGSSALRSIIIALIKLAMVFIVIFGIESGIEGIAIAILIAKVIGIIYLNIYAFNSLLKDYSYKVSFYTIEKIKELTVFVFYTGATAGLKTSFREIDILIVGRFLNLTDVAALQIVKKIISVPMRLSNPLGNVIYVKFSNYLKSAQINEYTKLKKQSLLAIFMYVLVVVLGVLIVPEFIIIYVFGVEVTGLKSLLFLYSFTLMFTLLCIPPSYSMLAKGYSKINFQIHLLTSLIYFPVIYFCVQGYGLSGVPIALIIFGFIRFVTLYFMDKKHVET</sequence>
<comment type="caution">
    <text evidence="7">The sequence shown here is derived from an EMBL/GenBank/DDBJ whole genome shotgun (WGS) entry which is preliminary data.</text>
</comment>
<feature type="transmembrane region" description="Helical" evidence="6">
    <location>
        <begin position="302"/>
        <end position="327"/>
    </location>
</feature>
<evidence type="ECO:0000256" key="1">
    <source>
        <dbReference type="ARBA" id="ARBA00004651"/>
    </source>
</evidence>
<name>A0A9W4VVC7_PSEHA</name>
<reference evidence="7" key="1">
    <citation type="submission" date="2022-07" db="EMBL/GenBank/DDBJ databases">
        <authorList>
            <person name="Criscuolo A."/>
        </authorList>
    </citation>
    <scope>NUCLEOTIDE SEQUENCE</scope>
    <source>
        <strain evidence="7">CIP103197</strain>
    </source>
</reference>
<proteinExistence type="predicted"/>
<keyword evidence="4 6" id="KW-1133">Transmembrane helix</keyword>
<protein>
    <recommendedName>
        <fullName evidence="9">Polysaccharide biosynthesis protein</fullName>
    </recommendedName>
</protein>
<dbReference type="Proteomes" id="UP001152447">
    <property type="component" value="Unassembled WGS sequence"/>
</dbReference>
<dbReference type="GO" id="GO:0005886">
    <property type="term" value="C:plasma membrane"/>
    <property type="evidence" value="ECO:0007669"/>
    <property type="project" value="UniProtKB-SubCell"/>
</dbReference>
<feature type="transmembrane region" description="Helical" evidence="6">
    <location>
        <begin position="12"/>
        <end position="33"/>
    </location>
</feature>
<feature type="transmembrane region" description="Helical" evidence="6">
    <location>
        <begin position="396"/>
        <end position="413"/>
    </location>
</feature>
<dbReference type="RefSeq" id="WP_262977324.1">
    <property type="nucleotide sequence ID" value="NZ_CAMAPB010000074.1"/>
</dbReference>
<feature type="transmembrane region" description="Helical" evidence="6">
    <location>
        <begin position="39"/>
        <end position="57"/>
    </location>
</feature>
<organism evidence="7 8">
    <name type="scientific">Pseudoalteromonas haloplanktis</name>
    <name type="common">Alteromonas haloplanktis</name>
    <dbReference type="NCBI Taxonomy" id="228"/>
    <lineage>
        <taxon>Bacteria</taxon>
        <taxon>Pseudomonadati</taxon>
        <taxon>Pseudomonadota</taxon>
        <taxon>Gammaproteobacteria</taxon>
        <taxon>Alteromonadales</taxon>
        <taxon>Pseudoalteromonadaceae</taxon>
        <taxon>Pseudoalteromonas</taxon>
    </lineage>
</organism>
<keyword evidence="2" id="KW-1003">Cell membrane</keyword>
<evidence type="ECO:0000256" key="2">
    <source>
        <dbReference type="ARBA" id="ARBA00022475"/>
    </source>
</evidence>
<keyword evidence="8" id="KW-1185">Reference proteome</keyword>
<dbReference type="InterPro" id="IPR050833">
    <property type="entry name" value="Poly_Biosynth_Transport"/>
</dbReference>
<evidence type="ECO:0008006" key="9">
    <source>
        <dbReference type="Google" id="ProtNLM"/>
    </source>
</evidence>
<feature type="transmembrane region" description="Helical" evidence="6">
    <location>
        <begin position="78"/>
        <end position="99"/>
    </location>
</feature>
<dbReference type="AlphaFoldDB" id="A0A9W4VVC7"/>
<evidence type="ECO:0000256" key="4">
    <source>
        <dbReference type="ARBA" id="ARBA00022989"/>
    </source>
</evidence>
<feature type="transmembrane region" description="Helical" evidence="6">
    <location>
        <begin position="339"/>
        <end position="357"/>
    </location>
</feature>
<feature type="transmembrane region" description="Helical" evidence="6">
    <location>
        <begin position="369"/>
        <end position="390"/>
    </location>
</feature>
<dbReference type="Pfam" id="PF01943">
    <property type="entry name" value="Polysacc_synt"/>
    <property type="match status" value="1"/>
</dbReference>
<keyword evidence="3 6" id="KW-0812">Transmembrane</keyword>
<evidence type="ECO:0000256" key="3">
    <source>
        <dbReference type="ARBA" id="ARBA00022692"/>
    </source>
</evidence>
<gene>
    <name evidence="7" type="ORF">PSEHALCIP103_03388</name>
</gene>
<feature type="transmembrane region" description="Helical" evidence="6">
    <location>
        <begin position="154"/>
        <end position="171"/>
    </location>
</feature>
<dbReference type="PANTHER" id="PTHR30250:SF26">
    <property type="entry name" value="PSMA PROTEIN"/>
    <property type="match status" value="1"/>
</dbReference>
<dbReference type="PANTHER" id="PTHR30250">
    <property type="entry name" value="PST FAMILY PREDICTED COLANIC ACID TRANSPORTER"/>
    <property type="match status" value="1"/>
</dbReference>
<evidence type="ECO:0000313" key="7">
    <source>
        <dbReference type="EMBL" id="CAH9065483.1"/>
    </source>
</evidence>
<feature type="transmembrane region" description="Helical" evidence="6">
    <location>
        <begin position="119"/>
        <end position="142"/>
    </location>
</feature>
<evidence type="ECO:0000256" key="6">
    <source>
        <dbReference type="SAM" id="Phobius"/>
    </source>
</evidence>
<accession>A0A9W4VVC7</accession>
<feature type="transmembrane region" description="Helical" evidence="6">
    <location>
        <begin position="177"/>
        <end position="198"/>
    </location>
</feature>
<keyword evidence="5 6" id="KW-0472">Membrane</keyword>
<evidence type="ECO:0000313" key="8">
    <source>
        <dbReference type="Proteomes" id="UP001152447"/>
    </source>
</evidence>
<comment type="subcellular location">
    <subcellularLocation>
        <location evidence="1">Cell membrane</location>
        <topology evidence="1">Multi-pass membrane protein</topology>
    </subcellularLocation>
</comment>
<dbReference type="EMBL" id="CAMAPB010000074">
    <property type="protein sequence ID" value="CAH9065483.1"/>
    <property type="molecule type" value="Genomic_DNA"/>
</dbReference>
<evidence type="ECO:0000256" key="5">
    <source>
        <dbReference type="ARBA" id="ARBA00023136"/>
    </source>
</evidence>
<dbReference type="InterPro" id="IPR002797">
    <property type="entry name" value="Polysacc_synth"/>
</dbReference>